<reference evidence="2 3" key="1">
    <citation type="submission" date="2021-05" db="EMBL/GenBank/DDBJ databases">
        <title>Draft Whole Genome Sequencing Of Biosensor Chromobacterium violaceum Strain CV026 Reveals A Regulatory RNA In Chromobacterium violaceum Phenotype Regulatory Network.</title>
        <authorList>
            <person name="Hong K.W."/>
            <person name="Chan K.G."/>
            <person name="Chang C.-Y."/>
        </authorList>
    </citation>
    <scope>NUCLEOTIDE SEQUENCE [LARGE SCALE GENOMIC DNA]</scope>
    <source>
        <strain evidence="2 3">ATCC 31532</strain>
    </source>
</reference>
<dbReference type="InterPro" id="IPR036278">
    <property type="entry name" value="Sialidase_sf"/>
</dbReference>
<proteinExistence type="predicted"/>
<evidence type="ECO:0000313" key="2">
    <source>
        <dbReference type="EMBL" id="MBW8287774.1"/>
    </source>
</evidence>
<dbReference type="Proteomes" id="UP000711178">
    <property type="component" value="Unassembled WGS sequence"/>
</dbReference>
<sequence>MQTRLLASLLTLTLLSACTSTQLAGDPLNEKPDSQSGTVILSLTINTGEVPPIELIELTRNEDPTSGFNKKYQLKNIVPGLSKDTALYIGTLPAGTYKLDYLRAQLKFLSVSPGQRELVGDFRVEPGKTSDLGRLILTAINYKVAFGRSLHEKDNRKLVALAAPSYQSLYQQASSTGWLKTEPTDRIEAYALSRPQGAGGFSELADHRIIGGSRFGSILVRQDSGHWKLIGRTGELNSILFTTPYPIQPYMAVAVGEFGSFFKVRMDGKTLPIDRGNLPLGNYFFIDSSPDQKHWFVGVQLPGKVSLYESNQLENGNWKIARENPAGILWLWHYPGGIGYASSSVRVIACYDYAQKQWCQNDTPEKRYIIAVAGGPTKSVGVLTQVGLGIAGVFAKTHYSSDCGANWKETHSPYTVKASAPIILPSGQILESGGVFGDTGIYRSDDGSNWSKIYSDQLILRDHIWVMPTAGLISVSNSINGVEDIQYSNDGGATWSTEVTSYDSRQNNTKD</sequence>
<dbReference type="GeneID" id="89687440"/>
<comment type="caution">
    <text evidence="2">The sequence shown here is derived from an EMBL/GenBank/DDBJ whole genome shotgun (WGS) entry which is preliminary data.</text>
</comment>
<keyword evidence="1" id="KW-0732">Signal</keyword>
<feature type="chain" id="PRO_5045679102" description="Exo-alpha-sialidase" evidence="1">
    <location>
        <begin position="25"/>
        <end position="511"/>
    </location>
</feature>
<keyword evidence="3" id="KW-1185">Reference proteome</keyword>
<dbReference type="SUPFAM" id="SSF50939">
    <property type="entry name" value="Sialidases"/>
    <property type="match status" value="1"/>
</dbReference>
<dbReference type="PROSITE" id="PS51257">
    <property type="entry name" value="PROKAR_LIPOPROTEIN"/>
    <property type="match status" value="1"/>
</dbReference>
<organism evidence="2 3">
    <name type="scientific">Chromobacterium subtsugae</name>
    <dbReference type="NCBI Taxonomy" id="251747"/>
    <lineage>
        <taxon>Bacteria</taxon>
        <taxon>Pseudomonadati</taxon>
        <taxon>Pseudomonadota</taxon>
        <taxon>Betaproteobacteria</taxon>
        <taxon>Neisseriales</taxon>
        <taxon>Chromobacteriaceae</taxon>
        <taxon>Chromobacterium</taxon>
    </lineage>
</organism>
<evidence type="ECO:0000256" key="1">
    <source>
        <dbReference type="SAM" id="SignalP"/>
    </source>
</evidence>
<gene>
    <name evidence="2" type="ORF">KIF53_09065</name>
</gene>
<dbReference type="EMBL" id="JAHDTB010000006">
    <property type="protein sequence ID" value="MBW8287774.1"/>
    <property type="molecule type" value="Genomic_DNA"/>
</dbReference>
<evidence type="ECO:0008006" key="4">
    <source>
        <dbReference type="Google" id="ProtNLM"/>
    </source>
</evidence>
<name>A0ABS7FCH9_9NEIS</name>
<protein>
    <recommendedName>
        <fullName evidence="4">Exo-alpha-sialidase</fullName>
    </recommendedName>
</protein>
<accession>A0ABS7FCH9</accession>
<dbReference type="RefSeq" id="WP_146008443.1">
    <property type="nucleotide sequence ID" value="NZ_CP142381.1"/>
</dbReference>
<evidence type="ECO:0000313" key="3">
    <source>
        <dbReference type="Proteomes" id="UP000711178"/>
    </source>
</evidence>
<feature type="signal peptide" evidence="1">
    <location>
        <begin position="1"/>
        <end position="24"/>
    </location>
</feature>